<dbReference type="InterPro" id="IPR004175">
    <property type="entry name" value="RNA_CPDase"/>
</dbReference>
<reference evidence="3 4" key="1">
    <citation type="submission" date="2017-10" db="EMBL/GenBank/DDBJ databases">
        <title>Massilia psychrophilum sp. nov., a novel purple-pigmented bacterium isolated from Tianshan glacier, Xinjiang Municipality, China.</title>
        <authorList>
            <person name="Wang H."/>
        </authorList>
    </citation>
    <scope>NUCLEOTIDE SEQUENCE [LARGE SCALE GENOMIC DNA]</scope>
    <source>
        <strain evidence="3 4">JCM 30074</strain>
    </source>
</reference>
<keyword evidence="4" id="KW-1185">Reference proteome</keyword>
<feature type="active site" description="Proton acceptor" evidence="2">
    <location>
        <position position="124"/>
    </location>
</feature>
<dbReference type="GO" id="GO:0004113">
    <property type="term" value="F:2',3'-cyclic-nucleotide 3'-phosphodiesterase activity"/>
    <property type="evidence" value="ECO:0007669"/>
    <property type="project" value="InterPro"/>
</dbReference>
<proteinExistence type="inferred from homology"/>
<evidence type="ECO:0000313" key="4">
    <source>
        <dbReference type="Proteomes" id="UP000230390"/>
    </source>
</evidence>
<sequence length="171" mass="18670">MSDDAARMFIALWPDDAVRAALSQWRDGVAWRAAAAPVRSEQLHVTLHFLGSVARARMAELAHGIDVPFEPFELEFGHRELWHGSVAVLAPELVPAPLLALHASLAEALERLGMTPEARPYRPHVTLARRASPLTETTQGPPIRWRVEGYALMQSKAGAGSGYSIVQAYGS</sequence>
<dbReference type="Pfam" id="PF13563">
    <property type="entry name" value="2_5_RNA_ligase2"/>
    <property type="match status" value="1"/>
</dbReference>
<feature type="short sequence motif" description="HXTX 2" evidence="2">
    <location>
        <begin position="124"/>
        <end position="127"/>
    </location>
</feature>
<organism evidence="3 4">
    <name type="scientific">Massilia eurypsychrophila</name>
    <dbReference type="NCBI Taxonomy" id="1485217"/>
    <lineage>
        <taxon>Bacteria</taxon>
        <taxon>Pseudomonadati</taxon>
        <taxon>Pseudomonadota</taxon>
        <taxon>Betaproteobacteria</taxon>
        <taxon>Burkholderiales</taxon>
        <taxon>Oxalobacteraceae</taxon>
        <taxon>Telluria group</taxon>
        <taxon>Massilia</taxon>
    </lineage>
</organism>
<dbReference type="InterPro" id="IPR009097">
    <property type="entry name" value="Cyclic_Pdiesterase"/>
</dbReference>
<comment type="function">
    <text evidence="2">Hydrolyzes RNA 2',3'-cyclic phosphodiester to an RNA 2'-phosphomonoester.</text>
</comment>
<dbReference type="EMBL" id="PDOC01000002">
    <property type="protein sequence ID" value="PIL46353.1"/>
    <property type="molecule type" value="Genomic_DNA"/>
</dbReference>
<evidence type="ECO:0000256" key="1">
    <source>
        <dbReference type="ARBA" id="ARBA00022801"/>
    </source>
</evidence>
<dbReference type="EC" id="3.1.4.58" evidence="2"/>
<dbReference type="SUPFAM" id="SSF55144">
    <property type="entry name" value="LigT-like"/>
    <property type="match status" value="1"/>
</dbReference>
<gene>
    <name evidence="3" type="ORF">CR105_04575</name>
</gene>
<keyword evidence="1 2" id="KW-0378">Hydrolase</keyword>
<dbReference type="OrthoDB" id="7061261at2"/>
<comment type="catalytic activity">
    <reaction evidence="2">
        <text>a 3'-end 2',3'-cyclophospho-ribonucleotide-RNA + H2O = a 3'-end 2'-phospho-ribonucleotide-RNA + H(+)</text>
        <dbReference type="Rhea" id="RHEA:11828"/>
        <dbReference type="Rhea" id="RHEA-COMP:10464"/>
        <dbReference type="Rhea" id="RHEA-COMP:17353"/>
        <dbReference type="ChEBI" id="CHEBI:15377"/>
        <dbReference type="ChEBI" id="CHEBI:15378"/>
        <dbReference type="ChEBI" id="CHEBI:83064"/>
        <dbReference type="ChEBI" id="CHEBI:173113"/>
        <dbReference type="EC" id="3.1.4.58"/>
    </reaction>
</comment>
<dbReference type="NCBIfam" id="TIGR02258">
    <property type="entry name" value="2_5_ligase"/>
    <property type="match status" value="1"/>
</dbReference>
<protein>
    <recommendedName>
        <fullName evidence="2">RNA 2',3'-cyclic phosphodiesterase</fullName>
        <shortName evidence="2">RNA 2',3'-CPDase</shortName>
        <ecNumber evidence="2">3.1.4.58</ecNumber>
    </recommendedName>
</protein>
<comment type="similarity">
    <text evidence="2">Belongs to the 2H phosphoesterase superfamily. ThpR family.</text>
</comment>
<dbReference type="PANTHER" id="PTHR35561:SF1">
    <property type="entry name" value="RNA 2',3'-CYCLIC PHOSPHODIESTERASE"/>
    <property type="match status" value="1"/>
</dbReference>
<evidence type="ECO:0000313" key="3">
    <source>
        <dbReference type="EMBL" id="PIL46353.1"/>
    </source>
</evidence>
<evidence type="ECO:0000256" key="2">
    <source>
        <dbReference type="HAMAP-Rule" id="MF_01940"/>
    </source>
</evidence>
<dbReference type="AlphaFoldDB" id="A0A2G8TJY5"/>
<name>A0A2G8TJY5_9BURK</name>
<dbReference type="Gene3D" id="3.90.1140.10">
    <property type="entry name" value="Cyclic phosphodiesterase"/>
    <property type="match status" value="1"/>
</dbReference>
<feature type="active site" description="Proton donor" evidence="2">
    <location>
        <position position="44"/>
    </location>
</feature>
<dbReference type="PANTHER" id="PTHR35561">
    <property type="entry name" value="RNA 2',3'-CYCLIC PHOSPHODIESTERASE"/>
    <property type="match status" value="1"/>
</dbReference>
<comment type="caution">
    <text evidence="3">The sequence shown here is derived from an EMBL/GenBank/DDBJ whole genome shotgun (WGS) entry which is preliminary data.</text>
</comment>
<feature type="short sequence motif" description="HXTX 1" evidence="2">
    <location>
        <begin position="44"/>
        <end position="47"/>
    </location>
</feature>
<accession>A0A2G8TJY5</accession>
<dbReference type="GO" id="GO:0008664">
    <property type="term" value="F:RNA 2',3'-cyclic 3'-phosphodiesterase activity"/>
    <property type="evidence" value="ECO:0007669"/>
    <property type="project" value="UniProtKB-EC"/>
</dbReference>
<dbReference type="HAMAP" id="MF_01940">
    <property type="entry name" value="RNA_CPDase"/>
    <property type="match status" value="1"/>
</dbReference>
<dbReference type="Proteomes" id="UP000230390">
    <property type="component" value="Unassembled WGS sequence"/>
</dbReference>
<dbReference type="RefSeq" id="WP_099787243.1">
    <property type="nucleotide sequence ID" value="NZ_JBHLYV010000001.1"/>
</dbReference>